<evidence type="ECO:0000256" key="3">
    <source>
        <dbReference type="ARBA" id="ARBA00023315"/>
    </source>
</evidence>
<dbReference type="Gene3D" id="3.30.559.10">
    <property type="entry name" value="Chloramphenicol acetyltransferase-like domain"/>
    <property type="match status" value="2"/>
</dbReference>
<dbReference type="Proteomes" id="UP000504603">
    <property type="component" value="Unplaced"/>
</dbReference>
<keyword evidence="4" id="KW-1185">Reference proteome</keyword>
<dbReference type="Pfam" id="PF02458">
    <property type="entry name" value="Transferase"/>
    <property type="match status" value="1"/>
</dbReference>
<gene>
    <name evidence="5" type="primary">LOC111009443</name>
</gene>
<comment type="similarity">
    <text evidence="1">Belongs to the plant acyltransferase family.</text>
</comment>
<reference evidence="5" key="1">
    <citation type="submission" date="2025-08" db="UniProtKB">
        <authorList>
            <consortium name="RefSeq"/>
        </authorList>
    </citation>
    <scope>IDENTIFICATION</scope>
    <source>
        <strain evidence="5">OHB3-1</strain>
    </source>
</reference>
<keyword evidence="3" id="KW-0012">Acyltransferase</keyword>
<dbReference type="OrthoDB" id="671439at2759"/>
<accession>A0A6J1C9H0</accession>
<protein>
    <submittedName>
        <fullName evidence="5">Vinorine synthase-like isoform X1</fullName>
    </submittedName>
</protein>
<dbReference type="PANTHER" id="PTHR31623:SF110">
    <property type="entry name" value="VINORINE SYNTHASE-LIKE"/>
    <property type="match status" value="1"/>
</dbReference>
<dbReference type="KEGG" id="mcha:111009443"/>
<keyword evidence="2" id="KW-0808">Transferase</keyword>
<organism evidence="4 5">
    <name type="scientific">Momordica charantia</name>
    <name type="common">Bitter gourd</name>
    <name type="synonym">Balsam pear</name>
    <dbReference type="NCBI Taxonomy" id="3673"/>
    <lineage>
        <taxon>Eukaryota</taxon>
        <taxon>Viridiplantae</taxon>
        <taxon>Streptophyta</taxon>
        <taxon>Embryophyta</taxon>
        <taxon>Tracheophyta</taxon>
        <taxon>Spermatophyta</taxon>
        <taxon>Magnoliopsida</taxon>
        <taxon>eudicotyledons</taxon>
        <taxon>Gunneridae</taxon>
        <taxon>Pentapetalae</taxon>
        <taxon>rosids</taxon>
        <taxon>fabids</taxon>
        <taxon>Cucurbitales</taxon>
        <taxon>Cucurbitaceae</taxon>
        <taxon>Momordiceae</taxon>
        <taxon>Momordica</taxon>
    </lineage>
</organism>
<proteinExistence type="inferred from homology"/>
<dbReference type="GeneID" id="111009443"/>
<evidence type="ECO:0000313" key="4">
    <source>
        <dbReference type="Proteomes" id="UP000504603"/>
    </source>
</evidence>
<dbReference type="AlphaFoldDB" id="A0A6J1C9H0"/>
<dbReference type="InterPro" id="IPR023213">
    <property type="entry name" value="CAT-like_dom_sf"/>
</dbReference>
<dbReference type="PANTHER" id="PTHR31623">
    <property type="entry name" value="F21J9.9"/>
    <property type="match status" value="1"/>
</dbReference>
<dbReference type="RefSeq" id="XP_022138214.1">
    <property type="nucleotide sequence ID" value="XM_022282522.1"/>
</dbReference>
<evidence type="ECO:0000313" key="5">
    <source>
        <dbReference type="RefSeq" id="XP_022138214.1"/>
    </source>
</evidence>
<name>A0A6J1C9H0_MOMCH</name>
<evidence type="ECO:0000256" key="2">
    <source>
        <dbReference type="ARBA" id="ARBA00022679"/>
    </source>
</evidence>
<sequence length="452" mass="50503">MELEIISREIIKPPMPLNNDFKTFKVSMLDILSPDSYTPITFFYSMNNNQQHSHNATSRLKLSLSQALARFPMVAGKFKGDSIHCSNEEDVGALFVEAEVKMSMAEFLKAPNLQLLANFLPLFIPNGPLEKAVQIAVQVNVFECGGIAIGASFLHKIIDGTTMSAFLRSWAASCEGKMGKLVCGNFNWGSSLFPTREIWDGYNLFSPFSVKQGKSSTARRFVFDAMAIANLKGRAKSTSVPNPTSVEVVTCFIWKYAIKASRSCTSTADKKEFVDPKWGSTLVHAINLRRRMQPPLSKNEVGNIFWMNPAYYEASNTDMKLADLENTLRQSLSKINNDFMQKVTGDDGFETFLNSLQQLRELYAKSWETFLFTSWRNMGFNEVNFGWGKPAWIACGGSIGESIVRNGIVLMDTATCDGIEAWIVLDDETMNLLENDSEFLEFASLNPSVKLA</sequence>
<dbReference type="GO" id="GO:0016746">
    <property type="term" value="F:acyltransferase activity"/>
    <property type="evidence" value="ECO:0007669"/>
    <property type="project" value="UniProtKB-KW"/>
</dbReference>
<evidence type="ECO:0000256" key="1">
    <source>
        <dbReference type="ARBA" id="ARBA00009861"/>
    </source>
</evidence>